<dbReference type="Pfam" id="PF01073">
    <property type="entry name" value="3Beta_HSD"/>
    <property type="match status" value="1"/>
</dbReference>
<dbReference type="Proteomes" id="UP000775872">
    <property type="component" value="Unassembled WGS sequence"/>
</dbReference>
<evidence type="ECO:0000256" key="1">
    <source>
        <dbReference type="ARBA" id="ARBA00009219"/>
    </source>
</evidence>
<dbReference type="InterPro" id="IPR050177">
    <property type="entry name" value="Lipid_A_modif_metabolic_enz"/>
</dbReference>
<feature type="transmembrane region" description="Helical" evidence="3">
    <location>
        <begin position="6"/>
        <end position="26"/>
    </location>
</feature>
<name>A0A9N9ZA72_9HYPO</name>
<comment type="caution">
    <text evidence="5">The sequence shown here is derived from an EMBL/GenBank/DDBJ whole genome shotgun (WGS) entry which is preliminary data.</text>
</comment>
<reference evidence="5" key="1">
    <citation type="submission" date="2021-10" db="EMBL/GenBank/DDBJ databases">
        <authorList>
            <person name="Piombo E."/>
        </authorList>
    </citation>
    <scope>NUCLEOTIDE SEQUENCE</scope>
</reference>
<gene>
    <name evidence="5" type="ORF">CSOL1703_00015485</name>
</gene>
<evidence type="ECO:0000313" key="6">
    <source>
        <dbReference type="Proteomes" id="UP000775872"/>
    </source>
</evidence>
<evidence type="ECO:0000256" key="2">
    <source>
        <dbReference type="ARBA" id="ARBA00023002"/>
    </source>
</evidence>
<keyword evidence="3" id="KW-0812">Transmembrane</keyword>
<dbReference type="SUPFAM" id="SSF51735">
    <property type="entry name" value="NAD(P)-binding Rossmann-fold domains"/>
    <property type="match status" value="1"/>
</dbReference>
<dbReference type="EMBL" id="CABFOC020000044">
    <property type="protein sequence ID" value="CAH0052365.1"/>
    <property type="molecule type" value="Genomic_DNA"/>
</dbReference>
<keyword evidence="6" id="KW-1185">Reference proteome</keyword>
<evidence type="ECO:0000313" key="5">
    <source>
        <dbReference type="EMBL" id="CAH0052365.1"/>
    </source>
</evidence>
<keyword evidence="3" id="KW-1133">Transmembrane helix</keyword>
<keyword evidence="2" id="KW-0560">Oxidoreductase</keyword>
<proteinExistence type="inferred from homology"/>
<dbReference type="PANTHER" id="PTHR43245">
    <property type="entry name" value="BIFUNCTIONAL POLYMYXIN RESISTANCE PROTEIN ARNA"/>
    <property type="match status" value="1"/>
</dbReference>
<comment type="similarity">
    <text evidence="1">Belongs to the 3-beta-HSD family.</text>
</comment>
<protein>
    <recommendedName>
        <fullName evidence="4">3-beta hydroxysteroid dehydrogenase/isomerase domain-containing protein</fullName>
    </recommendedName>
</protein>
<dbReference type="GO" id="GO:0016616">
    <property type="term" value="F:oxidoreductase activity, acting on the CH-OH group of donors, NAD or NADP as acceptor"/>
    <property type="evidence" value="ECO:0007669"/>
    <property type="project" value="InterPro"/>
</dbReference>
<dbReference type="OrthoDB" id="10058185at2759"/>
<dbReference type="PANTHER" id="PTHR43245:SF51">
    <property type="entry name" value="SHORT CHAIN DEHYDROGENASE_REDUCTASE FAMILY 42E, MEMBER 2"/>
    <property type="match status" value="1"/>
</dbReference>
<sequence length="491" mass="54473">MDSGDAARLALAACGIVSVLSIAYLVRINVILKGTPIEAKGIVTPWTKELRRKVYKELENNPVDWTADLPPKLDRRYIITGGNGLVGGYIVLQLLARGTSPESIRILDIRETERSDMAIGPAAQVEFIKTDITSPESIDAAFSKPWSKSVAHLPLTVFHTAAVIVISERIKLFYRLPEAVNIHGTRIVLDAARKAGADIFSATSSSSIAIRPISAWDSWWRSEPRDYIQFIDESDFDKPIRAHEEFFGNYAVSKAAAERIVCSENEPSFRTGCIRPANAVYGQQGDACFGRLLSLPVIPTYVSQRLAYLLTRPNFVHGANVAEGHLRQEAVLARKGDCPQAGRPFIVTDPNPPITFADLYGTITTLSVHPTELQFIQPIIILVLSHILEWYSQLPYRLPFLKPILPEMKGDLKTLRPGLFSVCTHVIASDARARKPVAEGGLGYRGTFTTLQGMVTEVIEWNQEHSDKEKERRVYSTSMLLAEKLEKVHGS</sequence>
<dbReference type="InterPro" id="IPR036291">
    <property type="entry name" value="NAD(P)-bd_dom_sf"/>
</dbReference>
<accession>A0A9N9ZA72</accession>
<evidence type="ECO:0000256" key="3">
    <source>
        <dbReference type="SAM" id="Phobius"/>
    </source>
</evidence>
<dbReference type="GO" id="GO:0006694">
    <property type="term" value="P:steroid biosynthetic process"/>
    <property type="evidence" value="ECO:0007669"/>
    <property type="project" value="InterPro"/>
</dbReference>
<organism evidence="5 6">
    <name type="scientific">Clonostachys solani</name>
    <dbReference type="NCBI Taxonomy" id="160281"/>
    <lineage>
        <taxon>Eukaryota</taxon>
        <taxon>Fungi</taxon>
        <taxon>Dikarya</taxon>
        <taxon>Ascomycota</taxon>
        <taxon>Pezizomycotina</taxon>
        <taxon>Sordariomycetes</taxon>
        <taxon>Hypocreomycetidae</taxon>
        <taxon>Hypocreales</taxon>
        <taxon>Bionectriaceae</taxon>
        <taxon>Clonostachys</taxon>
    </lineage>
</organism>
<dbReference type="Gene3D" id="3.40.50.720">
    <property type="entry name" value="NAD(P)-binding Rossmann-like Domain"/>
    <property type="match status" value="1"/>
</dbReference>
<keyword evidence="3" id="KW-0472">Membrane</keyword>
<dbReference type="InterPro" id="IPR002225">
    <property type="entry name" value="3Beta_OHSteriod_DH/Estase"/>
</dbReference>
<evidence type="ECO:0000259" key="4">
    <source>
        <dbReference type="Pfam" id="PF01073"/>
    </source>
</evidence>
<dbReference type="AlphaFoldDB" id="A0A9N9ZA72"/>
<feature type="domain" description="3-beta hydroxysteroid dehydrogenase/isomerase" evidence="4">
    <location>
        <begin position="78"/>
        <end position="363"/>
    </location>
</feature>